<keyword evidence="9" id="KW-1185">Reference proteome</keyword>
<name>A0A1R4ID15_9ACTN</name>
<dbReference type="EMBL" id="FUKQ01000006">
    <property type="protein sequence ID" value="SJN17173.1"/>
    <property type="molecule type" value="Genomic_DNA"/>
</dbReference>
<dbReference type="GO" id="GO:0032259">
    <property type="term" value="P:methylation"/>
    <property type="evidence" value="ECO:0007669"/>
    <property type="project" value="UniProtKB-KW"/>
</dbReference>
<dbReference type="AlphaFoldDB" id="A0A1R4ID15"/>
<dbReference type="Pfam" id="PF05175">
    <property type="entry name" value="MTS"/>
    <property type="match status" value="1"/>
</dbReference>
<feature type="domain" description="DUF7059" evidence="7">
    <location>
        <begin position="16"/>
        <end position="102"/>
    </location>
</feature>
<dbReference type="GO" id="GO:0008757">
    <property type="term" value="F:S-adenosylmethionine-dependent methyltransferase activity"/>
    <property type="evidence" value="ECO:0007669"/>
    <property type="project" value="TreeGrafter"/>
</dbReference>
<dbReference type="GO" id="GO:0008276">
    <property type="term" value="F:protein methyltransferase activity"/>
    <property type="evidence" value="ECO:0007669"/>
    <property type="project" value="TreeGrafter"/>
</dbReference>
<dbReference type="PANTHER" id="PTHR45875">
    <property type="entry name" value="METHYLTRANSFERASE N6AMT1"/>
    <property type="match status" value="1"/>
</dbReference>
<evidence type="ECO:0000256" key="4">
    <source>
        <dbReference type="ARBA" id="ARBA00022691"/>
    </source>
</evidence>
<dbReference type="Proteomes" id="UP000188342">
    <property type="component" value="Unassembled WGS sequence"/>
</dbReference>
<dbReference type="GO" id="GO:0035657">
    <property type="term" value="C:eRF1 methyltransferase complex"/>
    <property type="evidence" value="ECO:0007669"/>
    <property type="project" value="TreeGrafter"/>
</dbReference>
<dbReference type="PROSITE" id="PS00092">
    <property type="entry name" value="N6_MTASE"/>
    <property type="match status" value="1"/>
</dbReference>
<organism evidence="8 9">
    <name type="scientific">Luteococcus japonicus LSP_Lj1</name>
    <dbReference type="NCBI Taxonomy" id="1255658"/>
    <lineage>
        <taxon>Bacteria</taxon>
        <taxon>Bacillati</taxon>
        <taxon>Actinomycetota</taxon>
        <taxon>Actinomycetes</taxon>
        <taxon>Propionibacteriales</taxon>
        <taxon>Propionibacteriaceae</taxon>
        <taxon>Luteococcus</taxon>
    </lineage>
</organism>
<gene>
    <name evidence="8" type="ORF">FM114_00855</name>
</gene>
<keyword evidence="3" id="KW-0808">Transferase</keyword>
<dbReference type="PANTHER" id="PTHR45875:SF1">
    <property type="entry name" value="METHYLTRANSFERASE N6AMT1"/>
    <property type="match status" value="1"/>
</dbReference>
<protein>
    <submittedName>
        <fullName evidence="8">Uncharacterized protein</fullName>
    </submittedName>
</protein>
<dbReference type="OrthoDB" id="129465at2"/>
<feature type="domain" description="Methyltransferase small" evidence="6">
    <location>
        <begin position="157"/>
        <end position="290"/>
    </location>
</feature>
<dbReference type="Gene3D" id="3.40.50.150">
    <property type="entry name" value="Vaccinia Virus protein VP39"/>
    <property type="match status" value="1"/>
</dbReference>
<evidence type="ECO:0000256" key="1">
    <source>
        <dbReference type="ARBA" id="ARBA00006149"/>
    </source>
</evidence>
<dbReference type="InterPro" id="IPR055487">
    <property type="entry name" value="DUF7059"/>
</dbReference>
<sequence>MLTPVQVRDLRSAFTAANYTIDEVIDRIGEAGQEGLGRNSTIPALDVLGETTDPQATLVKLWPLQQEVPLAAARAALSASPELFDVLVDADILAVDGDVVRALVDIRPYGSADDGASPSGPAPESRASGWIVSDLTPGLDQVTTRTRPDYVLGVSPASTSLAQMTMRTAVGSALDLGTGCGVQSLHLTRHADRVVATDINPRAMELAALTAALNDVDVDIRDGSLYEPVAGERFDLIVTNPPYVMSPPTTEGERLVYREGSFAGDGLVEAVVKGAPEHLNPGGSLQVLCNWAILEGQPWTERVAGWAEDSGCDVWVVERERLDIYNYIEVWLTDAGLAGSPEWKPRYREWIDYFKQLGIVGVGMGWITLTRAERTTPDVQVESWPHAIAQPVGAALAEHQACVTNSLMSDDELLAHHWKLASHVTQETLGDAGAEDPQHIVLRSASGLRRATEVDTVLGGVLGACDGELSLGQITDAIAVLLEADASAVRAVVLPKLRQALRDGMLVAP</sequence>
<accession>A0A1R4ID15</accession>
<evidence type="ECO:0000313" key="8">
    <source>
        <dbReference type="EMBL" id="SJN17173.1"/>
    </source>
</evidence>
<dbReference type="GO" id="GO:0003676">
    <property type="term" value="F:nucleic acid binding"/>
    <property type="evidence" value="ECO:0007669"/>
    <property type="project" value="InterPro"/>
</dbReference>
<dbReference type="GO" id="GO:0008170">
    <property type="term" value="F:N-methyltransferase activity"/>
    <property type="evidence" value="ECO:0007669"/>
    <property type="project" value="UniProtKB-ARBA"/>
</dbReference>
<reference evidence="8 9" key="1">
    <citation type="submission" date="2017-02" db="EMBL/GenBank/DDBJ databases">
        <authorList>
            <person name="Peterson S.W."/>
        </authorList>
    </citation>
    <scope>NUCLEOTIDE SEQUENCE [LARGE SCALE GENOMIC DNA]</scope>
    <source>
        <strain evidence="8 9">LSP_Lj1</strain>
    </source>
</reference>
<dbReference type="STRING" id="1255658.FM114_00855"/>
<proteinExistence type="inferred from homology"/>
<keyword evidence="4" id="KW-0949">S-adenosyl-L-methionine</keyword>
<dbReference type="InterPro" id="IPR052190">
    <property type="entry name" value="Euk-Arch_PrmC-MTase"/>
</dbReference>
<dbReference type="SUPFAM" id="SSF53335">
    <property type="entry name" value="S-adenosyl-L-methionine-dependent methyltransferases"/>
    <property type="match status" value="1"/>
</dbReference>
<evidence type="ECO:0000313" key="9">
    <source>
        <dbReference type="Proteomes" id="UP000188342"/>
    </source>
</evidence>
<feature type="region of interest" description="Disordered" evidence="5">
    <location>
        <begin position="110"/>
        <end position="129"/>
    </location>
</feature>
<dbReference type="RefSeq" id="WP_094763313.1">
    <property type="nucleotide sequence ID" value="NZ_FUKQ01000006.1"/>
</dbReference>
<evidence type="ECO:0000259" key="7">
    <source>
        <dbReference type="Pfam" id="PF23186"/>
    </source>
</evidence>
<evidence type="ECO:0000256" key="2">
    <source>
        <dbReference type="ARBA" id="ARBA00022603"/>
    </source>
</evidence>
<evidence type="ECO:0000256" key="5">
    <source>
        <dbReference type="SAM" id="MobiDB-lite"/>
    </source>
</evidence>
<evidence type="ECO:0000256" key="3">
    <source>
        <dbReference type="ARBA" id="ARBA00022679"/>
    </source>
</evidence>
<comment type="similarity">
    <text evidence="1">Belongs to the eukaryotic/archaeal PrmC-related family.</text>
</comment>
<dbReference type="Pfam" id="PF23186">
    <property type="entry name" value="DUF7059"/>
    <property type="match status" value="1"/>
</dbReference>
<dbReference type="InterPro" id="IPR029063">
    <property type="entry name" value="SAM-dependent_MTases_sf"/>
</dbReference>
<evidence type="ECO:0000259" key="6">
    <source>
        <dbReference type="Pfam" id="PF05175"/>
    </source>
</evidence>
<dbReference type="InterPro" id="IPR007848">
    <property type="entry name" value="Small_mtfrase_dom"/>
</dbReference>
<dbReference type="CDD" id="cd02440">
    <property type="entry name" value="AdoMet_MTases"/>
    <property type="match status" value="1"/>
</dbReference>
<keyword evidence="2" id="KW-0489">Methyltransferase</keyword>
<dbReference type="InterPro" id="IPR002052">
    <property type="entry name" value="DNA_methylase_N6_adenine_CS"/>
</dbReference>